<keyword evidence="5" id="KW-1185">Reference proteome</keyword>
<dbReference type="InterPro" id="IPR014756">
    <property type="entry name" value="Ig_E-set"/>
</dbReference>
<dbReference type="Pfam" id="PF01841">
    <property type="entry name" value="Transglut_core"/>
    <property type="match status" value="1"/>
</dbReference>
<dbReference type="Gene3D" id="3.90.260.10">
    <property type="entry name" value="Transglutaminase-like"/>
    <property type="match status" value="1"/>
</dbReference>
<evidence type="ECO:0000313" key="4">
    <source>
        <dbReference type="Ensembl" id="ENSCMMP00000010436.1"/>
    </source>
</evidence>
<reference evidence="4" key="3">
    <citation type="submission" date="2025-09" db="UniProtKB">
        <authorList>
            <consortium name="Ensembl"/>
        </authorList>
    </citation>
    <scope>IDENTIFICATION</scope>
</reference>
<reference evidence="4" key="2">
    <citation type="submission" date="2025-08" db="UniProtKB">
        <authorList>
            <consortium name="Ensembl"/>
        </authorList>
    </citation>
    <scope>IDENTIFICATION</scope>
</reference>
<evidence type="ECO:0000259" key="3">
    <source>
        <dbReference type="SMART" id="SM00460"/>
    </source>
</evidence>
<dbReference type="Proteomes" id="UP000694556">
    <property type="component" value="Chromosome 21"/>
</dbReference>
<dbReference type="InterPro" id="IPR038765">
    <property type="entry name" value="Papain-like_cys_pep_sf"/>
</dbReference>
<dbReference type="Gene3D" id="2.60.40.10">
    <property type="entry name" value="Immunoglobulins"/>
    <property type="match status" value="1"/>
</dbReference>
<dbReference type="Ensembl" id="ENSCMMT00000011494.1">
    <property type="protein sequence ID" value="ENSCMMP00000010436.1"/>
    <property type="gene ID" value="ENSCMMG00000006433.1"/>
</dbReference>
<dbReference type="Pfam" id="PF00868">
    <property type="entry name" value="Transglut_N"/>
    <property type="match status" value="1"/>
</dbReference>
<name>A0A8C3BT68_CAIMO</name>
<feature type="compositionally biased region" description="Polar residues" evidence="2">
    <location>
        <begin position="14"/>
        <end position="29"/>
    </location>
</feature>
<reference evidence="4" key="1">
    <citation type="submission" date="2018-09" db="EMBL/GenBank/DDBJ databases">
        <title>Common duck and Muscovy duck high density SNP chip.</title>
        <authorList>
            <person name="Vignal A."/>
            <person name="Thebault N."/>
            <person name="Warren W.C."/>
        </authorList>
    </citation>
    <scope>NUCLEOTIDE SEQUENCE [LARGE SCALE GENOMIC DNA]</scope>
</reference>
<dbReference type="InterPro" id="IPR002931">
    <property type="entry name" value="Transglutaminase-like"/>
</dbReference>
<evidence type="ECO:0000256" key="1">
    <source>
        <dbReference type="ARBA" id="ARBA00005968"/>
    </source>
</evidence>
<dbReference type="InterPro" id="IPR036985">
    <property type="entry name" value="Transglutaminase-like_sf"/>
</dbReference>
<feature type="region of interest" description="Disordered" evidence="2">
    <location>
        <begin position="1"/>
        <end position="29"/>
    </location>
</feature>
<accession>A0A8C3BT68</accession>
<dbReference type="InterPro" id="IPR013783">
    <property type="entry name" value="Ig-like_fold"/>
</dbReference>
<feature type="domain" description="Transglutaminase-like" evidence="3">
    <location>
        <begin position="216"/>
        <end position="309"/>
    </location>
</feature>
<dbReference type="AlphaFoldDB" id="A0A8C3BT68"/>
<dbReference type="PANTHER" id="PTHR11590">
    <property type="entry name" value="PROTEIN-GLUTAMINE GAMMA-GLUTAMYLTRANSFERASE"/>
    <property type="match status" value="1"/>
</dbReference>
<dbReference type="SMART" id="SM00460">
    <property type="entry name" value="TGc"/>
    <property type="match status" value="1"/>
</dbReference>
<organism evidence="4 5">
    <name type="scientific">Cairina moschata</name>
    <name type="common">Muscovy duck</name>
    <dbReference type="NCBI Taxonomy" id="8855"/>
    <lineage>
        <taxon>Eukaryota</taxon>
        <taxon>Metazoa</taxon>
        <taxon>Chordata</taxon>
        <taxon>Craniata</taxon>
        <taxon>Vertebrata</taxon>
        <taxon>Euteleostomi</taxon>
        <taxon>Archelosauria</taxon>
        <taxon>Archosauria</taxon>
        <taxon>Dinosauria</taxon>
        <taxon>Saurischia</taxon>
        <taxon>Theropoda</taxon>
        <taxon>Coelurosauria</taxon>
        <taxon>Aves</taxon>
        <taxon>Neognathae</taxon>
        <taxon>Galloanserae</taxon>
        <taxon>Anseriformes</taxon>
        <taxon>Anatidae</taxon>
        <taxon>Anatinae</taxon>
        <taxon>Cairina</taxon>
    </lineage>
</organism>
<dbReference type="SUPFAM" id="SSF81296">
    <property type="entry name" value="E set domains"/>
    <property type="match status" value="1"/>
</dbReference>
<sequence>MEHCLSGETGLYQDGTQGQSVGSSQPQAHSISSHATGLSIKRCNFKITMNNNNHHTEEISTKRLMVRRGQPFIITVSFSSPNAFLLMLFSSILDDEVFLANEAQRQEYILNQEGIIYWGTENAVLAQPWDFNQFEEDIVDICFTLLDIGERHQRDKDHTQRKNPIYICRTVAAMMNCDEVRGIMTEYETGKYYDGTSPSKWLGSSPILRQWVALHCKPVRYGQCWVFAAVMCSVLRCLGIPTRVVTGFTWAHNTNSSLNVDEYYDENGMLLTHDKSARVWTFHVWNECWMARTDLLPEYSGWQALDATCQEKSKGASFCGPAPVQAIKEGDTEVDYDVCYFFAAINAKCHIWIHKADGILKPACICTKYTGNNISTKSVGSERCEDITHNYKYPEGMGWKSV</sequence>
<protein>
    <submittedName>
        <fullName evidence="4">Erythrocyte membrane protein band 4.2</fullName>
    </submittedName>
</protein>
<dbReference type="InterPro" id="IPR001102">
    <property type="entry name" value="Transglutaminase_N"/>
</dbReference>
<dbReference type="FunFam" id="3.90.260.10:FF:000002">
    <property type="entry name" value="Erythrocyte membrane protein band 4.2"/>
    <property type="match status" value="1"/>
</dbReference>
<evidence type="ECO:0000313" key="5">
    <source>
        <dbReference type="Proteomes" id="UP000694556"/>
    </source>
</evidence>
<dbReference type="SUPFAM" id="SSF54001">
    <property type="entry name" value="Cysteine proteinases"/>
    <property type="match status" value="1"/>
</dbReference>
<dbReference type="PANTHER" id="PTHR11590:SF44">
    <property type="entry name" value="PROTEIN 4.2"/>
    <property type="match status" value="1"/>
</dbReference>
<evidence type="ECO:0000256" key="2">
    <source>
        <dbReference type="SAM" id="MobiDB-lite"/>
    </source>
</evidence>
<dbReference type="InterPro" id="IPR050779">
    <property type="entry name" value="Transglutaminase"/>
</dbReference>
<dbReference type="GO" id="GO:0003810">
    <property type="term" value="F:protein-glutamine gamma-glutamyltransferase activity"/>
    <property type="evidence" value="ECO:0007669"/>
    <property type="project" value="TreeGrafter"/>
</dbReference>
<comment type="similarity">
    <text evidence="1">Belongs to the transglutaminase superfamily. Transglutaminase family.</text>
</comment>
<proteinExistence type="inferred from homology"/>